<sequence>MPDAIVELLATEAAISKLGARDITTDEARQLPRNAHTIVRNPREEPPGKRRIVVGRTNGGRALTLVVERTIDPTTWLIVTGWESSPRERRLIPR</sequence>
<evidence type="ECO:0000313" key="2">
    <source>
        <dbReference type="Proteomes" id="UP000585272"/>
    </source>
</evidence>
<proteinExistence type="predicted"/>
<accession>A0A840IA43</accession>
<comment type="caution">
    <text evidence="1">The sequence shown here is derived from an EMBL/GenBank/DDBJ whole genome shotgun (WGS) entry which is preliminary data.</text>
</comment>
<reference evidence="1 2" key="1">
    <citation type="submission" date="2020-08" db="EMBL/GenBank/DDBJ databases">
        <title>Genomic Encyclopedia of Archaeal and Bacterial Type Strains, Phase II (KMG-II): from individual species to whole genera.</title>
        <authorList>
            <person name="Goeker M."/>
        </authorList>
    </citation>
    <scope>NUCLEOTIDE SEQUENCE [LARGE SCALE GENOMIC DNA]</scope>
    <source>
        <strain evidence="1 2">DSM 23288</strain>
    </source>
</reference>
<gene>
    <name evidence="1" type="ORF">BDZ31_001360</name>
</gene>
<keyword evidence="2" id="KW-1185">Reference proteome</keyword>
<evidence type="ECO:0000313" key="1">
    <source>
        <dbReference type="EMBL" id="MBB4661787.1"/>
    </source>
</evidence>
<dbReference type="AlphaFoldDB" id="A0A840IA43"/>
<name>A0A840IA43_9ACTN</name>
<dbReference type="EMBL" id="JACHNU010000001">
    <property type="protein sequence ID" value="MBB4661787.1"/>
    <property type="molecule type" value="Genomic_DNA"/>
</dbReference>
<dbReference type="Proteomes" id="UP000585272">
    <property type="component" value="Unassembled WGS sequence"/>
</dbReference>
<protein>
    <submittedName>
        <fullName evidence="1">Uncharacterized DUF497 family protein</fullName>
    </submittedName>
</protein>
<organism evidence="1 2">
    <name type="scientific">Conexibacter arvalis</name>
    <dbReference type="NCBI Taxonomy" id="912552"/>
    <lineage>
        <taxon>Bacteria</taxon>
        <taxon>Bacillati</taxon>
        <taxon>Actinomycetota</taxon>
        <taxon>Thermoleophilia</taxon>
        <taxon>Solirubrobacterales</taxon>
        <taxon>Conexibacteraceae</taxon>
        <taxon>Conexibacter</taxon>
    </lineage>
</organism>
<dbReference type="RefSeq" id="WP_183340242.1">
    <property type="nucleotide sequence ID" value="NZ_JACHNU010000001.1"/>
</dbReference>